<evidence type="ECO:0000256" key="5">
    <source>
        <dbReference type="SAM" id="MobiDB-lite"/>
    </source>
</evidence>
<organism evidence="7 8">
    <name type="scientific">Roseibium aestuarii</name>
    <dbReference type="NCBI Taxonomy" id="2600299"/>
    <lineage>
        <taxon>Bacteria</taxon>
        <taxon>Pseudomonadati</taxon>
        <taxon>Pseudomonadota</taxon>
        <taxon>Alphaproteobacteria</taxon>
        <taxon>Hyphomicrobiales</taxon>
        <taxon>Stappiaceae</taxon>
        <taxon>Roseibium</taxon>
    </lineage>
</organism>
<dbReference type="Gene3D" id="1.10.10.60">
    <property type="entry name" value="Homeodomain-like"/>
    <property type="match status" value="1"/>
</dbReference>
<reference evidence="8" key="1">
    <citation type="journal article" date="2019" name="Int. J. Syst. Evol. Microbiol.">
        <title>The Global Catalogue of Microorganisms (GCM) 10K type strain sequencing project: providing services to taxonomists for standard genome sequencing and annotation.</title>
        <authorList>
            <consortium name="The Broad Institute Genomics Platform"/>
            <consortium name="The Broad Institute Genome Sequencing Center for Infectious Disease"/>
            <person name="Wu L."/>
            <person name="Ma J."/>
        </authorList>
    </citation>
    <scope>NUCLEOTIDE SEQUENCE [LARGE SCALE GENOMIC DNA]</scope>
    <source>
        <strain evidence="8">JCM 3369</strain>
    </source>
</reference>
<keyword evidence="1" id="KW-0805">Transcription regulation</keyword>
<dbReference type="PRINTS" id="PR00032">
    <property type="entry name" value="HTHARAC"/>
</dbReference>
<dbReference type="PROSITE" id="PS01124">
    <property type="entry name" value="HTH_ARAC_FAMILY_2"/>
    <property type="match status" value="1"/>
</dbReference>
<proteinExistence type="predicted"/>
<dbReference type="SUPFAM" id="SSF46689">
    <property type="entry name" value="Homeodomain-like"/>
    <property type="match status" value="1"/>
</dbReference>
<dbReference type="Pfam" id="PF02311">
    <property type="entry name" value="AraC_binding"/>
    <property type="match status" value="1"/>
</dbReference>
<evidence type="ECO:0000256" key="2">
    <source>
        <dbReference type="ARBA" id="ARBA00023125"/>
    </source>
</evidence>
<dbReference type="SMART" id="SM00342">
    <property type="entry name" value="HTH_ARAC"/>
    <property type="match status" value="1"/>
</dbReference>
<dbReference type="InterPro" id="IPR014710">
    <property type="entry name" value="RmlC-like_jellyroll"/>
</dbReference>
<dbReference type="InterPro" id="IPR009057">
    <property type="entry name" value="Homeodomain-like_sf"/>
</dbReference>
<evidence type="ECO:0000256" key="4">
    <source>
        <dbReference type="ARBA" id="ARBA00023163"/>
    </source>
</evidence>
<protein>
    <submittedName>
        <fullName evidence="7">Helix-turn-helix domain-containing protein</fullName>
    </submittedName>
</protein>
<feature type="domain" description="HTH araC/xylS-type" evidence="6">
    <location>
        <begin position="199"/>
        <end position="297"/>
    </location>
</feature>
<dbReference type="InterPro" id="IPR003313">
    <property type="entry name" value="AraC-bd"/>
</dbReference>
<dbReference type="EMBL" id="JBHUFA010000001">
    <property type="protein sequence ID" value="MFD1694549.1"/>
    <property type="molecule type" value="Genomic_DNA"/>
</dbReference>
<keyword evidence="4" id="KW-0804">Transcription</keyword>
<evidence type="ECO:0000256" key="3">
    <source>
        <dbReference type="ARBA" id="ARBA00023159"/>
    </source>
</evidence>
<dbReference type="Pfam" id="PF12833">
    <property type="entry name" value="HTH_18"/>
    <property type="match status" value="1"/>
</dbReference>
<keyword evidence="2" id="KW-0238">DNA-binding</keyword>
<feature type="region of interest" description="Disordered" evidence="5">
    <location>
        <begin position="1"/>
        <end position="22"/>
    </location>
</feature>
<keyword evidence="8" id="KW-1185">Reference proteome</keyword>
<dbReference type="Proteomes" id="UP001597327">
    <property type="component" value="Unassembled WGS sequence"/>
</dbReference>
<dbReference type="Gene3D" id="2.60.120.10">
    <property type="entry name" value="Jelly Rolls"/>
    <property type="match status" value="1"/>
</dbReference>
<dbReference type="CDD" id="cd06999">
    <property type="entry name" value="cupin_HpaA-like_N"/>
    <property type="match status" value="1"/>
</dbReference>
<dbReference type="InterPro" id="IPR011051">
    <property type="entry name" value="RmlC_Cupin_sf"/>
</dbReference>
<dbReference type="InterPro" id="IPR018060">
    <property type="entry name" value="HTH_AraC"/>
</dbReference>
<dbReference type="PANTHER" id="PTHR43280:SF32">
    <property type="entry name" value="TRANSCRIPTIONAL REGULATORY PROTEIN"/>
    <property type="match status" value="1"/>
</dbReference>
<gene>
    <name evidence="7" type="ORF">ACFSC7_03405</name>
</gene>
<dbReference type="InterPro" id="IPR047264">
    <property type="entry name" value="Cupin_HpaA-like_N"/>
</dbReference>
<sequence length="302" mass="33322">MAQKPPVSRSPSSKPPVPRYHLYGEDGPAEDFDFFHVETIPARSRSLGWSLEPHSHAHLFQILLILAGSGRLAADGEEATIAPATAVYVPAGSIHGWTFEPGTEGYVVSFTGDYLTGGGEDLTQAERAALTCPGTRVVKLDATGARRLSFALQEMAVERDRAGARRAIFRTLLGLSLVLLFDPAERSVQAEPGREFSLVQFKALVEDHFLTERGAEFYADALGLSVARLNRFCRLFLDRTAAQAVRDRVMLEAKRLLTFSGRSVQEVAFDLGYDDPAYFSRIFRKETGRAPQDFRAAPETDR</sequence>
<keyword evidence="3" id="KW-0010">Activator</keyword>
<name>A0ABW4JTE3_9HYPH</name>
<accession>A0ABW4JTE3</accession>
<dbReference type="PANTHER" id="PTHR43280">
    <property type="entry name" value="ARAC-FAMILY TRANSCRIPTIONAL REGULATOR"/>
    <property type="match status" value="1"/>
</dbReference>
<evidence type="ECO:0000313" key="8">
    <source>
        <dbReference type="Proteomes" id="UP001597327"/>
    </source>
</evidence>
<dbReference type="InterPro" id="IPR020449">
    <property type="entry name" value="Tscrpt_reg_AraC-type_HTH"/>
</dbReference>
<evidence type="ECO:0000256" key="1">
    <source>
        <dbReference type="ARBA" id="ARBA00023015"/>
    </source>
</evidence>
<dbReference type="SUPFAM" id="SSF51182">
    <property type="entry name" value="RmlC-like cupins"/>
    <property type="match status" value="1"/>
</dbReference>
<evidence type="ECO:0000259" key="6">
    <source>
        <dbReference type="PROSITE" id="PS01124"/>
    </source>
</evidence>
<evidence type="ECO:0000313" key="7">
    <source>
        <dbReference type="EMBL" id="MFD1694549.1"/>
    </source>
</evidence>
<feature type="compositionally biased region" description="Low complexity" evidence="5">
    <location>
        <begin position="1"/>
        <end position="12"/>
    </location>
</feature>
<dbReference type="RefSeq" id="WP_149891611.1">
    <property type="nucleotide sequence ID" value="NZ_JBHUFA010000001.1"/>
</dbReference>
<comment type="caution">
    <text evidence="7">The sequence shown here is derived from an EMBL/GenBank/DDBJ whole genome shotgun (WGS) entry which is preliminary data.</text>
</comment>